<dbReference type="GO" id="GO:0034080">
    <property type="term" value="P:CENP-A containing chromatin assembly"/>
    <property type="evidence" value="ECO:0007669"/>
    <property type="project" value="InterPro"/>
</dbReference>
<comment type="caution">
    <text evidence="2">The sequence shown here is derived from an EMBL/GenBank/DDBJ whole genome shotgun (WGS) entry which is preliminary data.</text>
</comment>
<proteinExistence type="predicted"/>
<dbReference type="AlphaFoldDB" id="A0A4Z2B8T2"/>
<feature type="compositionally biased region" description="Basic and acidic residues" evidence="1">
    <location>
        <begin position="38"/>
        <end position="47"/>
    </location>
</feature>
<organism evidence="2 3">
    <name type="scientific">Takifugu bimaculatus</name>
    <dbReference type="NCBI Taxonomy" id="433685"/>
    <lineage>
        <taxon>Eukaryota</taxon>
        <taxon>Metazoa</taxon>
        <taxon>Chordata</taxon>
        <taxon>Craniata</taxon>
        <taxon>Vertebrata</taxon>
        <taxon>Euteleostomi</taxon>
        <taxon>Actinopterygii</taxon>
        <taxon>Neopterygii</taxon>
        <taxon>Teleostei</taxon>
        <taxon>Neoteleostei</taxon>
        <taxon>Acanthomorphata</taxon>
        <taxon>Eupercaria</taxon>
        <taxon>Tetraodontiformes</taxon>
        <taxon>Tetradontoidea</taxon>
        <taxon>Tetraodontidae</taxon>
        <taxon>Takifugu</taxon>
    </lineage>
</organism>
<dbReference type="Pfam" id="PF06729">
    <property type="entry name" value="CENP-R"/>
    <property type="match status" value="1"/>
</dbReference>
<dbReference type="EMBL" id="SWLE01000019">
    <property type="protein sequence ID" value="TNM88239.1"/>
    <property type="molecule type" value="Genomic_DNA"/>
</dbReference>
<sequence>MESEKRPKASKIPVHAKKHPTLAESAGQTGKTKLKRRSEKEPQTELEKLDFLRSKLERSADEFIKTRKELEEILSEEGSSEQLFLTDSSSAGLKTELQRHRELTSKVESSLKELHRDHKPQAQGSVKKGSSYEFLKSIIG</sequence>
<feature type="region of interest" description="Disordered" evidence="1">
    <location>
        <begin position="1"/>
        <end position="47"/>
    </location>
</feature>
<dbReference type="GO" id="GO:0006355">
    <property type="term" value="P:regulation of DNA-templated transcription"/>
    <property type="evidence" value="ECO:0007669"/>
    <property type="project" value="InterPro"/>
</dbReference>
<evidence type="ECO:0000256" key="1">
    <source>
        <dbReference type="SAM" id="MobiDB-lite"/>
    </source>
</evidence>
<dbReference type="GO" id="GO:0005654">
    <property type="term" value="C:nucleoplasm"/>
    <property type="evidence" value="ECO:0007669"/>
    <property type="project" value="TreeGrafter"/>
</dbReference>
<reference evidence="2 3" key="1">
    <citation type="submission" date="2019-04" db="EMBL/GenBank/DDBJ databases">
        <title>The sequence and de novo assembly of Takifugu bimaculatus genome using PacBio and Hi-C technologies.</title>
        <authorList>
            <person name="Xu P."/>
            <person name="Liu B."/>
            <person name="Zhou Z."/>
        </authorList>
    </citation>
    <scope>NUCLEOTIDE SEQUENCE [LARGE SCALE GENOMIC DNA]</scope>
    <source>
        <strain evidence="2">TB-2018</strain>
        <tissue evidence="2">Muscle</tissue>
    </source>
</reference>
<dbReference type="Proteomes" id="UP000516260">
    <property type="component" value="Chromosome 6"/>
</dbReference>
<evidence type="ECO:0000313" key="2">
    <source>
        <dbReference type="EMBL" id="TNM88239.1"/>
    </source>
</evidence>
<accession>A0A4Z2B8T2</accession>
<dbReference type="PANTHER" id="PTHR15581">
    <property type="entry name" value="CENTROMERE PROTEIN R"/>
    <property type="match status" value="1"/>
</dbReference>
<keyword evidence="3" id="KW-1185">Reference proteome</keyword>
<protein>
    <submittedName>
        <fullName evidence="2">Uncharacterized protein</fullName>
    </submittedName>
</protein>
<name>A0A4Z2B8T2_9TELE</name>
<dbReference type="InterPro" id="IPR009601">
    <property type="entry name" value="CENP-R"/>
</dbReference>
<gene>
    <name evidence="2" type="ORF">fugu_006460</name>
</gene>
<evidence type="ECO:0000313" key="3">
    <source>
        <dbReference type="Proteomes" id="UP000516260"/>
    </source>
</evidence>
<dbReference type="PANTHER" id="PTHR15581:SF0">
    <property type="entry name" value="CENTROMERE PROTEIN R"/>
    <property type="match status" value="1"/>
</dbReference>